<protein>
    <submittedName>
        <fullName evidence="6">Transglycosylase domain-containing protein</fullName>
        <ecNumber evidence="6">2.4.-.-</ecNumber>
    </submittedName>
</protein>
<keyword evidence="3" id="KW-0812">Transmembrane</keyword>
<keyword evidence="3" id="KW-1133">Transmembrane helix</keyword>
<feature type="domain" description="Glycosyl transferase family 51" evidence="5">
    <location>
        <begin position="119"/>
        <end position="283"/>
    </location>
</feature>
<name>A0ABW4GNN8_9ACTN</name>
<dbReference type="InterPro" id="IPR050396">
    <property type="entry name" value="Glycosyltr_51/Transpeptidase"/>
</dbReference>
<dbReference type="InterPro" id="IPR001460">
    <property type="entry name" value="PCN-bd_Tpept"/>
</dbReference>
<evidence type="ECO:0000313" key="7">
    <source>
        <dbReference type="Proteomes" id="UP001597097"/>
    </source>
</evidence>
<organism evidence="6 7">
    <name type="scientific">Nonomuraea guangzhouensis</name>
    <dbReference type="NCBI Taxonomy" id="1291555"/>
    <lineage>
        <taxon>Bacteria</taxon>
        <taxon>Bacillati</taxon>
        <taxon>Actinomycetota</taxon>
        <taxon>Actinomycetes</taxon>
        <taxon>Streptosporangiales</taxon>
        <taxon>Streptosporangiaceae</taxon>
        <taxon>Nonomuraea</taxon>
    </lineage>
</organism>
<feature type="domain" description="Penicillin-binding protein transpeptidase" evidence="4">
    <location>
        <begin position="376"/>
        <end position="627"/>
    </location>
</feature>
<dbReference type="RefSeq" id="WP_219535077.1">
    <property type="nucleotide sequence ID" value="NZ_JAHKRM010000024.1"/>
</dbReference>
<comment type="caution">
    <text evidence="6">The sequence shown here is derived from an EMBL/GenBank/DDBJ whole genome shotgun (WGS) entry which is preliminary data.</text>
</comment>
<dbReference type="EC" id="2.4.-.-" evidence="6"/>
<reference evidence="7" key="1">
    <citation type="journal article" date="2019" name="Int. J. Syst. Evol. Microbiol.">
        <title>The Global Catalogue of Microorganisms (GCM) 10K type strain sequencing project: providing services to taxonomists for standard genome sequencing and annotation.</title>
        <authorList>
            <consortium name="The Broad Institute Genomics Platform"/>
            <consortium name="The Broad Institute Genome Sequencing Center for Infectious Disease"/>
            <person name="Wu L."/>
            <person name="Ma J."/>
        </authorList>
    </citation>
    <scope>NUCLEOTIDE SEQUENCE [LARGE SCALE GENOMIC DNA]</scope>
    <source>
        <strain evidence="7">CGMCC 1.15399</strain>
    </source>
</reference>
<dbReference type="GO" id="GO:0016757">
    <property type="term" value="F:glycosyltransferase activity"/>
    <property type="evidence" value="ECO:0007669"/>
    <property type="project" value="UniProtKB-KW"/>
</dbReference>
<dbReference type="Pfam" id="PF00905">
    <property type="entry name" value="Transpeptidase"/>
    <property type="match status" value="1"/>
</dbReference>
<feature type="compositionally biased region" description="Basic and acidic residues" evidence="2">
    <location>
        <begin position="1"/>
        <end position="11"/>
    </location>
</feature>
<feature type="compositionally biased region" description="Gly residues" evidence="2">
    <location>
        <begin position="760"/>
        <end position="770"/>
    </location>
</feature>
<dbReference type="InterPro" id="IPR001264">
    <property type="entry name" value="Glyco_trans_51"/>
</dbReference>
<feature type="region of interest" description="Disordered" evidence="2">
    <location>
        <begin position="1"/>
        <end position="53"/>
    </location>
</feature>
<evidence type="ECO:0000256" key="3">
    <source>
        <dbReference type="SAM" id="Phobius"/>
    </source>
</evidence>
<dbReference type="Pfam" id="PF00912">
    <property type="entry name" value="Transgly"/>
    <property type="match status" value="1"/>
</dbReference>
<accession>A0ABW4GNN8</accession>
<keyword evidence="3" id="KW-0472">Membrane</keyword>
<gene>
    <name evidence="6" type="ORF">ACFSJ0_43570</name>
</gene>
<dbReference type="Proteomes" id="UP001597097">
    <property type="component" value="Unassembled WGS sequence"/>
</dbReference>
<feature type="region of interest" description="Disordered" evidence="2">
    <location>
        <begin position="697"/>
        <end position="789"/>
    </location>
</feature>
<keyword evidence="7" id="KW-1185">Reference proteome</keyword>
<feature type="compositionally biased region" description="Gly residues" evidence="2">
    <location>
        <begin position="27"/>
        <end position="42"/>
    </location>
</feature>
<sequence>MGGDNDTRARSNQETMISDAPRRARGRGSGGPQGPGGPGGPEGPERPGDERPKWRRFIPSWKIVMASMTVLAAGIFGMIAVVYANTTVPDDSDTQAGAVAQGSAIYYADGKTLIAKLGTPRKIIRYDQMSEKLRDATVAIENDTFYEDSGISISGMARSLWMTATGQQLQGASTITQQMARGYYGGLSSEVSIKRKVSEIFIAVKLNQTKKKEDILQTYLNTVNFGRAYGVEAAAEAYFGKGKHASNLTLSQAAYLAAHIQTPSWGSEDPALKYRWKTVLDYMAKQWPDKYAAEAKTAEWPKIRKANTDSSMAGINGYMVEAVKRELAGRGITEDAIESSGYKIVTTFDKKLMTAAQTAVRESTRGMSKEFHTSLAAVDPKNGRVVAFYGGTDYLKDPWNEPFDSAKQAASAFKPYVLAAWLKAGKSINSYVPGNVTVPKELPGQQPGGFKNSHSVGASIDVVKATAQSVNTAYVSMAFALPDQLKDVENLVEAAGFSEKRMADDVKAHGYGFAIGSAPVTAVEQAAGYSIFANAGKYTKYHVVKEIKLNGQVAYPEQKTAKNIISPEAAADATVAMQEVLRSGTARGKGLGNRPAAGKTGTNNEEKEAWFVGYTPQYSTAVGMYREVCKTKKGTVVQPINSNCPITPKGKPSKRYNINKPYTTAYETTLGFEGADTPTTIWRAFMTAALENKPVEQFPDRSDIGQPDNIVPSPTPTPKVTDDPLEEEDPNANCGVVPPCTDDQIITVDPNENGTEQQDDGGGGFDGRGSQGANPVVVPGPTPTRREDW</sequence>
<dbReference type="PANTHER" id="PTHR32282:SF34">
    <property type="entry name" value="PENICILLIN-BINDING PROTEIN 1A"/>
    <property type="match status" value="1"/>
</dbReference>
<evidence type="ECO:0000259" key="5">
    <source>
        <dbReference type="Pfam" id="PF00912"/>
    </source>
</evidence>
<dbReference type="EMBL" id="JBHUCM010000042">
    <property type="protein sequence ID" value="MFD1543984.1"/>
    <property type="molecule type" value="Genomic_DNA"/>
</dbReference>
<keyword evidence="1 6" id="KW-0808">Transferase</keyword>
<evidence type="ECO:0000256" key="2">
    <source>
        <dbReference type="SAM" id="MobiDB-lite"/>
    </source>
</evidence>
<dbReference type="PANTHER" id="PTHR32282">
    <property type="entry name" value="BINDING PROTEIN TRANSPEPTIDASE, PUTATIVE-RELATED"/>
    <property type="match status" value="1"/>
</dbReference>
<evidence type="ECO:0000259" key="4">
    <source>
        <dbReference type="Pfam" id="PF00905"/>
    </source>
</evidence>
<feature type="transmembrane region" description="Helical" evidence="3">
    <location>
        <begin position="63"/>
        <end position="84"/>
    </location>
</feature>
<feature type="compositionally biased region" description="Basic and acidic residues" evidence="2">
    <location>
        <begin position="43"/>
        <end position="52"/>
    </location>
</feature>
<proteinExistence type="predicted"/>
<evidence type="ECO:0000313" key="6">
    <source>
        <dbReference type="EMBL" id="MFD1543984.1"/>
    </source>
</evidence>
<keyword evidence="6" id="KW-0328">Glycosyltransferase</keyword>
<evidence type="ECO:0000256" key="1">
    <source>
        <dbReference type="ARBA" id="ARBA00022679"/>
    </source>
</evidence>